<dbReference type="AlphaFoldDB" id="A0A1J7IRD6"/>
<protein>
    <submittedName>
        <fullName evidence="2">Putative GRG-1 glucose-repressible gene-1 protein</fullName>
    </submittedName>
</protein>
<evidence type="ECO:0000256" key="1">
    <source>
        <dbReference type="SAM" id="MobiDB-lite"/>
    </source>
</evidence>
<proteinExistence type="predicted"/>
<dbReference type="Proteomes" id="UP000182658">
    <property type="component" value="Unassembled WGS sequence"/>
</dbReference>
<evidence type="ECO:0000313" key="2">
    <source>
        <dbReference type="EMBL" id="OIW29901.1"/>
    </source>
</evidence>
<dbReference type="InParanoid" id="A0A1J7IRD6"/>
<evidence type="ECO:0000313" key="3">
    <source>
        <dbReference type="Proteomes" id="UP000182658"/>
    </source>
</evidence>
<sequence length="71" mass="7359">MDTIKNTANYVSDKVQGATASASKEANKSVAKDSNAPVSSRLSAGVDALGDKKDEKKHDISAEGNKQAATH</sequence>
<name>A0A1J7IRD6_9PEZI</name>
<dbReference type="PANTHER" id="PTHR38789:SF1">
    <property type="entry name" value="GLUCOSE-REPRESSIBLE GENE PROTEIN-RELATED"/>
    <property type="match status" value="1"/>
</dbReference>
<dbReference type="Pfam" id="PF11034">
    <property type="entry name" value="Grg1"/>
    <property type="match status" value="1"/>
</dbReference>
<organism evidence="2 3">
    <name type="scientific">Coniochaeta ligniaria NRRL 30616</name>
    <dbReference type="NCBI Taxonomy" id="1408157"/>
    <lineage>
        <taxon>Eukaryota</taxon>
        <taxon>Fungi</taxon>
        <taxon>Dikarya</taxon>
        <taxon>Ascomycota</taxon>
        <taxon>Pezizomycotina</taxon>
        <taxon>Sordariomycetes</taxon>
        <taxon>Sordariomycetidae</taxon>
        <taxon>Coniochaetales</taxon>
        <taxon>Coniochaetaceae</taxon>
        <taxon>Coniochaeta</taxon>
    </lineage>
</organism>
<dbReference type="EMBL" id="KV875097">
    <property type="protein sequence ID" value="OIW29901.1"/>
    <property type="molecule type" value="Genomic_DNA"/>
</dbReference>
<dbReference type="InterPro" id="IPR020100">
    <property type="entry name" value="Glc-repressible_Grg1"/>
</dbReference>
<accession>A0A1J7IRD6</accession>
<feature type="region of interest" description="Disordered" evidence="1">
    <location>
        <begin position="15"/>
        <end position="71"/>
    </location>
</feature>
<gene>
    <name evidence="2" type="ORF">CONLIGDRAFT_680705</name>
</gene>
<reference evidence="2 3" key="1">
    <citation type="submission" date="2016-10" db="EMBL/GenBank/DDBJ databases">
        <title>Draft genome sequence of Coniochaeta ligniaria NRRL30616, a lignocellulolytic fungus for bioabatement of inhibitors in plant biomass hydrolysates.</title>
        <authorList>
            <consortium name="DOE Joint Genome Institute"/>
            <person name="Jimenez D.J."/>
            <person name="Hector R.E."/>
            <person name="Riley R."/>
            <person name="Sun H."/>
            <person name="Grigoriev I.V."/>
            <person name="Van Elsas J.D."/>
            <person name="Nichols N.N."/>
        </authorList>
    </citation>
    <scope>NUCLEOTIDE SEQUENCE [LARGE SCALE GENOMIC DNA]</scope>
    <source>
        <strain evidence="2 3">NRRL 30616</strain>
    </source>
</reference>
<keyword evidence="3" id="KW-1185">Reference proteome</keyword>
<dbReference type="OrthoDB" id="10039103at2759"/>
<feature type="compositionally biased region" description="Basic and acidic residues" evidence="1">
    <location>
        <begin position="49"/>
        <end position="61"/>
    </location>
</feature>
<dbReference type="PANTHER" id="PTHR38789">
    <property type="entry name" value="REPRESSIBLE PROTEIN GRG1, PUTATIVE (AFU_ORTHOLOGUE AFUA_5G14210)-RELATED"/>
    <property type="match status" value="1"/>
</dbReference>